<feature type="transmembrane region" description="Helical" evidence="9">
    <location>
        <begin position="228"/>
        <end position="248"/>
    </location>
</feature>
<gene>
    <name evidence="9" type="primary">ctaB</name>
    <name evidence="10" type="ORF">SAMN05216474_2405</name>
</gene>
<dbReference type="Gene3D" id="1.10.357.140">
    <property type="entry name" value="UbiA prenyltransferase"/>
    <property type="match status" value="1"/>
</dbReference>
<name>A0A1I7AYZ0_9FLAO</name>
<proteinExistence type="inferred from homology"/>
<keyword evidence="3 9" id="KW-0808">Transferase</keyword>
<accession>A0A1I7AYZ0</accession>
<evidence type="ECO:0000256" key="2">
    <source>
        <dbReference type="ARBA" id="ARBA00022475"/>
    </source>
</evidence>
<evidence type="ECO:0000256" key="8">
    <source>
        <dbReference type="ARBA" id="ARBA00047690"/>
    </source>
</evidence>
<keyword evidence="2 9" id="KW-1003">Cell membrane</keyword>
<comment type="pathway">
    <text evidence="9">Porphyrin-containing compound metabolism; heme O biosynthesis; heme O from protoheme: step 1/1.</text>
</comment>
<dbReference type="PROSITE" id="PS00943">
    <property type="entry name" value="UBIA"/>
    <property type="match status" value="1"/>
</dbReference>
<dbReference type="STRING" id="477690.SAMN05216474_2405"/>
<keyword evidence="4 9" id="KW-0812">Transmembrane</keyword>
<keyword evidence="7 9" id="KW-0472">Membrane</keyword>
<dbReference type="GO" id="GO:0005886">
    <property type="term" value="C:plasma membrane"/>
    <property type="evidence" value="ECO:0007669"/>
    <property type="project" value="UniProtKB-SubCell"/>
</dbReference>
<dbReference type="Proteomes" id="UP000236454">
    <property type="component" value="Unassembled WGS sequence"/>
</dbReference>
<dbReference type="CDD" id="cd13957">
    <property type="entry name" value="PT_UbiA_Cox10"/>
    <property type="match status" value="1"/>
</dbReference>
<evidence type="ECO:0000256" key="5">
    <source>
        <dbReference type="ARBA" id="ARBA00022989"/>
    </source>
</evidence>
<organism evidence="10 11">
    <name type="scientific">Lishizhenia tianjinensis</name>
    <dbReference type="NCBI Taxonomy" id="477690"/>
    <lineage>
        <taxon>Bacteria</taxon>
        <taxon>Pseudomonadati</taxon>
        <taxon>Bacteroidota</taxon>
        <taxon>Flavobacteriia</taxon>
        <taxon>Flavobacteriales</taxon>
        <taxon>Crocinitomicaceae</taxon>
        <taxon>Lishizhenia</taxon>
    </lineage>
</organism>
<comment type="function">
    <text evidence="9">Converts heme B (protoheme IX) to heme O by substitution of the vinyl group on carbon 2 of heme B porphyrin ring with a hydroxyethyl farnesyl side group.</text>
</comment>
<evidence type="ECO:0000256" key="1">
    <source>
        <dbReference type="ARBA" id="ARBA00004141"/>
    </source>
</evidence>
<evidence type="ECO:0000313" key="10">
    <source>
        <dbReference type="EMBL" id="SFT80123.1"/>
    </source>
</evidence>
<dbReference type="EC" id="2.5.1.141" evidence="9"/>
<keyword evidence="6 9" id="KW-0350">Heme biosynthesis</keyword>
<feature type="transmembrane region" description="Helical" evidence="9">
    <location>
        <begin position="155"/>
        <end position="179"/>
    </location>
</feature>
<feature type="transmembrane region" description="Helical" evidence="9">
    <location>
        <begin position="260"/>
        <end position="277"/>
    </location>
</feature>
<reference evidence="10 11" key="1">
    <citation type="submission" date="2016-10" db="EMBL/GenBank/DDBJ databases">
        <authorList>
            <person name="de Groot N.N."/>
        </authorList>
    </citation>
    <scope>NUCLEOTIDE SEQUENCE [LARGE SCALE GENOMIC DNA]</scope>
    <source>
        <strain evidence="10 11">CGMCC 1.7005</strain>
    </source>
</reference>
<dbReference type="GO" id="GO:0008495">
    <property type="term" value="F:protoheme IX farnesyltransferase activity"/>
    <property type="evidence" value="ECO:0007669"/>
    <property type="project" value="UniProtKB-UniRule"/>
</dbReference>
<dbReference type="InterPro" id="IPR044878">
    <property type="entry name" value="UbiA_sf"/>
</dbReference>
<evidence type="ECO:0000256" key="7">
    <source>
        <dbReference type="ARBA" id="ARBA00023136"/>
    </source>
</evidence>
<dbReference type="AlphaFoldDB" id="A0A1I7AYZ0"/>
<evidence type="ECO:0000256" key="4">
    <source>
        <dbReference type="ARBA" id="ARBA00022692"/>
    </source>
</evidence>
<dbReference type="PANTHER" id="PTHR43448:SF2">
    <property type="entry name" value="PROTOHEME IX FARNESYLTRANSFERASE, MITOCHONDRIAL"/>
    <property type="match status" value="1"/>
</dbReference>
<dbReference type="InterPro" id="IPR006369">
    <property type="entry name" value="Protohaem_IX_farnesylTrfase"/>
</dbReference>
<sequence>MLFTKIRLSVSVVVSALSGYLFALGIEGKSSSGLELLYLLLGGILVTGASNGTNQIIEKDLDAQMNRTKMRPLPQGNMSVREGVIVVAVCLIVGTWMLYQLNLYAAVLGLLSYVSYSFVYTPMKRISPWAVLVGAFPGAISPMIGAVAVTGEFGLLPGALFFVQFVWQFPHFWAIAWISHDDYQQGGFDLLPSKSGKSKASAFQIMFYALLLIPFSLFPWLLDYVQSNITVVIISVLGLLFFLYAFKLYRTLEDADARKLMFASIIYLPLIQFTYVLDRFFV</sequence>
<dbReference type="NCBIfam" id="TIGR01473">
    <property type="entry name" value="cyoE_ctaB"/>
    <property type="match status" value="1"/>
</dbReference>
<dbReference type="UniPathway" id="UPA00834">
    <property type="reaction ID" value="UER00712"/>
</dbReference>
<evidence type="ECO:0000256" key="3">
    <source>
        <dbReference type="ARBA" id="ARBA00022679"/>
    </source>
</evidence>
<comment type="subcellular location">
    <subcellularLocation>
        <location evidence="9">Cell membrane</location>
        <topology evidence="9">Multi-pass membrane protein</topology>
    </subcellularLocation>
    <subcellularLocation>
        <location evidence="1">Membrane</location>
        <topology evidence="1">Multi-pass membrane protein</topology>
    </subcellularLocation>
</comment>
<feature type="transmembrane region" description="Helical" evidence="9">
    <location>
        <begin position="78"/>
        <end position="97"/>
    </location>
</feature>
<dbReference type="InterPro" id="IPR030470">
    <property type="entry name" value="UbiA_prenylTrfase_CS"/>
</dbReference>
<feature type="transmembrane region" description="Helical" evidence="9">
    <location>
        <begin position="200"/>
        <end position="222"/>
    </location>
</feature>
<dbReference type="HAMAP" id="MF_00154">
    <property type="entry name" value="CyoE_CtaB"/>
    <property type="match status" value="1"/>
</dbReference>
<feature type="transmembrane region" description="Helical" evidence="9">
    <location>
        <begin position="39"/>
        <end position="57"/>
    </location>
</feature>
<dbReference type="InterPro" id="IPR000537">
    <property type="entry name" value="UbiA_prenyltransferase"/>
</dbReference>
<keyword evidence="5 9" id="KW-1133">Transmembrane helix</keyword>
<feature type="transmembrane region" description="Helical" evidence="9">
    <location>
        <begin position="129"/>
        <end position="149"/>
    </location>
</feature>
<keyword evidence="11" id="KW-1185">Reference proteome</keyword>
<dbReference type="EMBL" id="FPAS01000004">
    <property type="protein sequence ID" value="SFT80123.1"/>
    <property type="molecule type" value="Genomic_DNA"/>
</dbReference>
<feature type="transmembrane region" description="Helical" evidence="9">
    <location>
        <begin position="103"/>
        <end position="122"/>
    </location>
</feature>
<dbReference type="PANTHER" id="PTHR43448">
    <property type="entry name" value="PROTOHEME IX FARNESYLTRANSFERASE, MITOCHONDRIAL"/>
    <property type="match status" value="1"/>
</dbReference>
<comment type="similarity">
    <text evidence="9">Belongs to the UbiA prenyltransferase family. Protoheme IX farnesyltransferase subfamily.</text>
</comment>
<comment type="miscellaneous">
    <text evidence="9">Carbon 2 of the heme B porphyrin ring is defined according to the Fischer nomenclature.</text>
</comment>
<comment type="catalytic activity">
    <reaction evidence="8 9">
        <text>heme b + (2E,6E)-farnesyl diphosphate + H2O = Fe(II)-heme o + diphosphate</text>
        <dbReference type="Rhea" id="RHEA:28070"/>
        <dbReference type="ChEBI" id="CHEBI:15377"/>
        <dbReference type="ChEBI" id="CHEBI:33019"/>
        <dbReference type="ChEBI" id="CHEBI:60344"/>
        <dbReference type="ChEBI" id="CHEBI:60530"/>
        <dbReference type="ChEBI" id="CHEBI:175763"/>
        <dbReference type="EC" id="2.5.1.141"/>
    </reaction>
</comment>
<protein>
    <recommendedName>
        <fullName evidence="9">Protoheme IX farnesyltransferase</fullName>
        <ecNumber evidence="9">2.5.1.141</ecNumber>
    </recommendedName>
    <alternativeName>
        <fullName evidence="9">Heme B farnesyltransferase</fullName>
    </alternativeName>
    <alternativeName>
        <fullName evidence="9">Heme O synthase</fullName>
    </alternativeName>
</protein>
<evidence type="ECO:0000256" key="9">
    <source>
        <dbReference type="HAMAP-Rule" id="MF_00154"/>
    </source>
</evidence>
<evidence type="ECO:0000313" key="11">
    <source>
        <dbReference type="Proteomes" id="UP000236454"/>
    </source>
</evidence>
<evidence type="ECO:0000256" key="6">
    <source>
        <dbReference type="ARBA" id="ARBA00023133"/>
    </source>
</evidence>
<dbReference type="GO" id="GO:0048034">
    <property type="term" value="P:heme O biosynthetic process"/>
    <property type="evidence" value="ECO:0007669"/>
    <property type="project" value="UniProtKB-UniRule"/>
</dbReference>
<dbReference type="Pfam" id="PF01040">
    <property type="entry name" value="UbiA"/>
    <property type="match status" value="1"/>
</dbReference>